<gene>
    <name evidence="2" type="ORF">NPIL_547811</name>
</gene>
<keyword evidence="3" id="KW-1185">Reference proteome</keyword>
<comment type="caution">
    <text evidence="2">The sequence shown here is derived from an EMBL/GenBank/DDBJ whole genome shotgun (WGS) entry which is preliminary data.</text>
</comment>
<evidence type="ECO:0000256" key="1">
    <source>
        <dbReference type="SAM" id="MobiDB-lite"/>
    </source>
</evidence>
<evidence type="ECO:0000313" key="3">
    <source>
        <dbReference type="Proteomes" id="UP000887013"/>
    </source>
</evidence>
<feature type="region of interest" description="Disordered" evidence="1">
    <location>
        <begin position="241"/>
        <end position="261"/>
    </location>
</feature>
<feature type="region of interest" description="Disordered" evidence="1">
    <location>
        <begin position="1"/>
        <end position="71"/>
    </location>
</feature>
<dbReference type="EMBL" id="BMAW01023693">
    <property type="protein sequence ID" value="GFT84079.1"/>
    <property type="molecule type" value="Genomic_DNA"/>
</dbReference>
<feature type="compositionally biased region" description="Basic and acidic residues" evidence="1">
    <location>
        <begin position="8"/>
        <end position="18"/>
    </location>
</feature>
<dbReference type="AlphaFoldDB" id="A0A8X6PSX9"/>
<protein>
    <submittedName>
        <fullName evidence="2">Uncharacterized protein</fullName>
    </submittedName>
</protein>
<feature type="compositionally biased region" description="Basic and acidic residues" evidence="1">
    <location>
        <begin position="246"/>
        <end position="261"/>
    </location>
</feature>
<name>A0A8X6PSX9_NEPPI</name>
<reference evidence="2" key="1">
    <citation type="submission" date="2020-08" db="EMBL/GenBank/DDBJ databases">
        <title>Multicomponent nature underlies the extraordinary mechanical properties of spider dragline silk.</title>
        <authorList>
            <person name="Kono N."/>
            <person name="Nakamura H."/>
            <person name="Mori M."/>
            <person name="Yoshida Y."/>
            <person name="Ohtoshi R."/>
            <person name="Malay A.D."/>
            <person name="Moran D.A.P."/>
            <person name="Tomita M."/>
            <person name="Numata K."/>
            <person name="Arakawa K."/>
        </authorList>
    </citation>
    <scope>NUCLEOTIDE SEQUENCE</scope>
</reference>
<evidence type="ECO:0000313" key="2">
    <source>
        <dbReference type="EMBL" id="GFT84079.1"/>
    </source>
</evidence>
<sequence length="261" mass="29038">MLILRSSVSREPEADLPRGRGLLPARTKGLPPEAQGGVHWRKSDHLSRAHSSSSGHTWEGRASTKVHPAMTSHHLPFPGRLFSVFPGIYTIGTVPPSSLPSEPSEGLRRFYNTIFPGWRKFSGKRKIKVTVGGGKGPLGRLLTLGKRGGGTWTGPLAACERPTGAQNIRRGKKLQGRQLVWLFPFESSLDARGLTRWWEPSPPHLLLRWPPGRGSREAWTGNGFWRRKYGKLPATRIWGRQMVGHPHTEPPSRKKVVTRGD</sequence>
<accession>A0A8X6PSX9</accession>
<organism evidence="2 3">
    <name type="scientific">Nephila pilipes</name>
    <name type="common">Giant wood spider</name>
    <name type="synonym">Nephila maculata</name>
    <dbReference type="NCBI Taxonomy" id="299642"/>
    <lineage>
        <taxon>Eukaryota</taxon>
        <taxon>Metazoa</taxon>
        <taxon>Ecdysozoa</taxon>
        <taxon>Arthropoda</taxon>
        <taxon>Chelicerata</taxon>
        <taxon>Arachnida</taxon>
        <taxon>Araneae</taxon>
        <taxon>Araneomorphae</taxon>
        <taxon>Entelegynae</taxon>
        <taxon>Araneoidea</taxon>
        <taxon>Nephilidae</taxon>
        <taxon>Nephila</taxon>
    </lineage>
</organism>
<dbReference type="Proteomes" id="UP000887013">
    <property type="component" value="Unassembled WGS sequence"/>
</dbReference>
<proteinExistence type="predicted"/>